<sequence>MKRNPVLVGLLQSLGLVAYCSLVGLIIWNVGNFLGTKIGSEGPILLLSLFVVSAIICALIALGYPFIVFWDRKNTKEALKMVGFTAAWLALFVLAFLIALIIF</sequence>
<proteinExistence type="predicted"/>
<keyword evidence="1" id="KW-0812">Transmembrane</keyword>
<name>A0A1F8B0F5_9BACT</name>
<accession>A0A1F8B0F5</accession>
<dbReference type="Proteomes" id="UP000178313">
    <property type="component" value="Unassembled WGS sequence"/>
</dbReference>
<organism evidence="2 3">
    <name type="scientific">Candidatus Woesebacteria bacterium RIFCSPHIGHO2_12_FULL_46_16</name>
    <dbReference type="NCBI Taxonomy" id="1802513"/>
    <lineage>
        <taxon>Bacteria</taxon>
        <taxon>Candidatus Woeseibacteriota</taxon>
    </lineage>
</organism>
<comment type="caution">
    <text evidence="2">The sequence shown here is derived from an EMBL/GenBank/DDBJ whole genome shotgun (WGS) entry which is preliminary data.</text>
</comment>
<evidence type="ECO:0000313" key="2">
    <source>
        <dbReference type="EMBL" id="OGM57481.1"/>
    </source>
</evidence>
<dbReference type="AlphaFoldDB" id="A0A1F8B0F5"/>
<feature type="transmembrane region" description="Helical" evidence="1">
    <location>
        <begin position="82"/>
        <end position="102"/>
    </location>
</feature>
<dbReference type="EMBL" id="MGGZ01000009">
    <property type="protein sequence ID" value="OGM57481.1"/>
    <property type="molecule type" value="Genomic_DNA"/>
</dbReference>
<feature type="transmembrane region" description="Helical" evidence="1">
    <location>
        <begin position="44"/>
        <end position="70"/>
    </location>
</feature>
<keyword evidence="1" id="KW-0472">Membrane</keyword>
<evidence type="ECO:0000313" key="3">
    <source>
        <dbReference type="Proteomes" id="UP000178313"/>
    </source>
</evidence>
<protein>
    <submittedName>
        <fullName evidence="2">Uncharacterized protein</fullName>
    </submittedName>
</protein>
<keyword evidence="1" id="KW-1133">Transmembrane helix</keyword>
<evidence type="ECO:0000256" key="1">
    <source>
        <dbReference type="SAM" id="Phobius"/>
    </source>
</evidence>
<dbReference type="STRING" id="1802513.A3E46_00600"/>
<reference evidence="2 3" key="1">
    <citation type="journal article" date="2016" name="Nat. Commun.">
        <title>Thousands of microbial genomes shed light on interconnected biogeochemical processes in an aquifer system.</title>
        <authorList>
            <person name="Anantharaman K."/>
            <person name="Brown C.T."/>
            <person name="Hug L.A."/>
            <person name="Sharon I."/>
            <person name="Castelle C.J."/>
            <person name="Probst A.J."/>
            <person name="Thomas B.C."/>
            <person name="Singh A."/>
            <person name="Wilkins M.J."/>
            <person name="Karaoz U."/>
            <person name="Brodie E.L."/>
            <person name="Williams K.H."/>
            <person name="Hubbard S.S."/>
            <person name="Banfield J.F."/>
        </authorList>
    </citation>
    <scope>NUCLEOTIDE SEQUENCE [LARGE SCALE GENOMIC DNA]</scope>
</reference>
<gene>
    <name evidence="2" type="ORF">A3E46_00600</name>
</gene>